<dbReference type="Gene3D" id="3.60.15.10">
    <property type="entry name" value="Ribonuclease Z/Hydroxyacylglutathione hydrolase-like"/>
    <property type="match status" value="1"/>
</dbReference>
<feature type="active site" description="Proton donor" evidence="10">
    <location>
        <position position="191"/>
    </location>
</feature>
<evidence type="ECO:0000256" key="12">
    <source>
        <dbReference type="PIRSR" id="PIRSR004803-3"/>
    </source>
</evidence>
<feature type="binding site" evidence="12">
    <location>
        <position position="70"/>
    </location>
    <ligand>
        <name>Zn(2+)</name>
        <dbReference type="ChEBI" id="CHEBI:29105"/>
        <label>1</label>
        <note>catalytic</note>
    </ligand>
</feature>
<dbReference type="Gene3D" id="3.40.50.10710">
    <property type="entry name" value="Metallo-hydrolase/oxidoreductase"/>
    <property type="match status" value="1"/>
</dbReference>
<feature type="active site" description="Proton acceptor" evidence="10">
    <location>
        <position position="363"/>
    </location>
</feature>
<evidence type="ECO:0000313" key="15">
    <source>
        <dbReference type="Proteomes" id="UP000002200"/>
    </source>
</evidence>
<dbReference type="Pfam" id="PF12706">
    <property type="entry name" value="Lactamase_B_2"/>
    <property type="match status" value="1"/>
</dbReference>
<keyword evidence="1 9" id="KW-0963">Cytoplasm</keyword>
<dbReference type="SMART" id="SM00849">
    <property type="entry name" value="Lactamase_B"/>
    <property type="match status" value="1"/>
</dbReference>
<keyword evidence="4 9" id="KW-0255">Endonuclease</keyword>
<dbReference type="EMBL" id="AE014184">
    <property type="protein sequence ID" value="AAO44712.1"/>
    <property type="molecule type" value="Genomic_DNA"/>
</dbReference>
<feature type="binding site" evidence="9 11">
    <location>
        <begin position="359"/>
        <end position="363"/>
    </location>
    <ligand>
        <name>substrate</name>
    </ligand>
</feature>
<feature type="binding site" evidence="12">
    <location>
        <position position="74"/>
    </location>
    <ligand>
        <name>Zn(2+)</name>
        <dbReference type="ChEBI" id="CHEBI:29105"/>
        <label>1</label>
        <note>catalytic</note>
    </ligand>
</feature>
<accession>Q83FT6</accession>
<feature type="binding site" evidence="12">
    <location>
        <position position="385"/>
    </location>
    <ligand>
        <name>Zn(2+)</name>
        <dbReference type="ChEBI" id="CHEBI:29105"/>
        <label>1</label>
        <note>catalytic</note>
    </ligand>
</feature>
<dbReference type="SUPFAM" id="SSF56281">
    <property type="entry name" value="Metallo-hydrolase/oxidoreductase"/>
    <property type="match status" value="1"/>
</dbReference>
<dbReference type="eggNOG" id="COG0595">
    <property type="taxonomic scope" value="Bacteria"/>
</dbReference>
<dbReference type="Gene3D" id="3.10.20.580">
    <property type="match status" value="1"/>
</dbReference>
<evidence type="ECO:0000256" key="7">
    <source>
        <dbReference type="ARBA" id="ARBA00022839"/>
    </source>
</evidence>
<organism evidence="14 15">
    <name type="scientific">Tropheryma whipplei (strain Twist)</name>
    <name type="common">Whipple's bacillus</name>
    <dbReference type="NCBI Taxonomy" id="203267"/>
    <lineage>
        <taxon>Bacteria</taxon>
        <taxon>Bacillati</taxon>
        <taxon>Actinomycetota</taxon>
        <taxon>Actinomycetes</taxon>
        <taxon>Micrococcales</taxon>
        <taxon>Tropherymataceae</taxon>
        <taxon>Tropheryma</taxon>
    </lineage>
</organism>
<evidence type="ECO:0000256" key="11">
    <source>
        <dbReference type="PIRSR" id="PIRSR004803-2"/>
    </source>
</evidence>
<dbReference type="Pfam" id="PF17770">
    <property type="entry name" value="RNase_J_C"/>
    <property type="match status" value="1"/>
</dbReference>
<dbReference type="STRING" id="203267.TWT_615"/>
<evidence type="ECO:0000256" key="10">
    <source>
        <dbReference type="PIRSR" id="PIRSR004803-1"/>
    </source>
</evidence>
<comment type="similarity">
    <text evidence="9">Belongs to the metallo-beta-lactamase superfamily. RNA-metabolizing metallo-beta-lactamase-like family. Bacterial RNase J subfamily.</text>
</comment>
<feature type="binding site" evidence="12">
    <location>
        <position position="75"/>
    </location>
    <ligand>
        <name>Zn(2+)</name>
        <dbReference type="ChEBI" id="CHEBI:29105"/>
        <label>1</label>
        <note>catalytic</note>
    </ligand>
</feature>
<dbReference type="GO" id="GO:0005737">
    <property type="term" value="C:cytoplasm"/>
    <property type="evidence" value="ECO:0007669"/>
    <property type="project" value="UniProtKB-SubCell"/>
</dbReference>
<dbReference type="InterPro" id="IPR001279">
    <property type="entry name" value="Metallo-B-lactamas"/>
</dbReference>
<dbReference type="InterPro" id="IPR041636">
    <property type="entry name" value="RNase_J_C"/>
</dbReference>
<dbReference type="GO" id="GO:0004534">
    <property type="term" value="F:5'-3' RNA exonuclease activity"/>
    <property type="evidence" value="ECO:0007669"/>
    <property type="project" value="UniProtKB-UniRule"/>
</dbReference>
<dbReference type="PANTHER" id="PTHR43694">
    <property type="entry name" value="RIBONUCLEASE J"/>
    <property type="match status" value="1"/>
</dbReference>
<keyword evidence="3 12" id="KW-0479">Metal-binding</keyword>
<dbReference type="HAMAP" id="MF_01491">
    <property type="entry name" value="RNase_J_bact"/>
    <property type="match status" value="1"/>
</dbReference>
<dbReference type="NCBIfam" id="TIGR00649">
    <property type="entry name" value="MG423"/>
    <property type="match status" value="1"/>
</dbReference>
<reference evidence="14 15" key="1">
    <citation type="journal article" date="2003" name="Genome Res.">
        <title>Tropheryma whipplei twist: a human pathogenic Actinobacteria with a reduced genome.</title>
        <authorList>
            <person name="Raoult D."/>
            <person name="Ogata H."/>
            <person name="Audic S."/>
            <person name="Robert C."/>
            <person name="Suhre K."/>
            <person name="Drancourt M."/>
            <person name="Claverie J.-M."/>
        </authorList>
    </citation>
    <scope>NUCLEOTIDE SEQUENCE [LARGE SCALE GENOMIC DNA]</scope>
    <source>
        <strain evidence="14 15">Twist</strain>
    </source>
</reference>
<evidence type="ECO:0000256" key="2">
    <source>
        <dbReference type="ARBA" id="ARBA00022722"/>
    </source>
</evidence>
<gene>
    <name evidence="9" type="primary">rnj</name>
    <name evidence="14" type="ordered locus">TWT_615</name>
</gene>
<feature type="binding site" evidence="11">
    <location>
        <begin position="228"/>
        <end position="230"/>
    </location>
    <ligand>
        <name>substrate</name>
    </ligand>
</feature>
<evidence type="ECO:0000256" key="8">
    <source>
        <dbReference type="ARBA" id="ARBA00022884"/>
    </source>
</evidence>
<keyword evidence="9" id="KW-0698">rRNA processing</keyword>
<feature type="binding site" evidence="12">
    <location>
        <position position="72"/>
    </location>
    <ligand>
        <name>Zn(2+)</name>
        <dbReference type="ChEBI" id="CHEBI:29105"/>
        <label>1</label>
        <note>catalytic</note>
    </ligand>
</feature>
<feature type="binding site" evidence="12">
    <location>
        <position position="137"/>
    </location>
    <ligand>
        <name>Zn(2+)</name>
        <dbReference type="ChEBI" id="CHEBI:29105"/>
        <label>1</label>
        <note>catalytic</note>
    </ligand>
</feature>
<dbReference type="Proteomes" id="UP000002200">
    <property type="component" value="Chromosome"/>
</dbReference>
<keyword evidence="7 9" id="KW-0269">Exonuclease</keyword>
<evidence type="ECO:0000256" key="9">
    <source>
        <dbReference type="HAMAP-Rule" id="MF_01491"/>
    </source>
</evidence>
<feature type="domain" description="Metallo-beta-lactamase" evidence="13">
    <location>
        <begin position="17"/>
        <end position="211"/>
    </location>
</feature>
<comment type="subunit">
    <text evidence="9">Homodimer, may be a subunit of the RNA degradosome.</text>
</comment>
<dbReference type="Pfam" id="PF07521">
    <property type="entry name" value="RMMBL"/>
    <property type="match status" value="1"/>
</dbReference>
<dbReference type="Pfam" id="PF22505">
    <property type="entry name" value="RNase_J_b_CASP"/>
    <property type="match status" value="1"/>
</dbReference>
<keyword evidence="6 12" id="KW-0862">Zinc</keyword>
<dbReference type="GO" id="GO:0003723">
    <property type="term" value="F:RNA binding"/>
    <property type="evidence" value="ECO:0007669"/>
    <property type="project" value="UniProtKB-UniRule"/>
</dbReference>
<dbReference type="InterPro" id="IPR004613">
    <property type="entry name" value="RNase_J"/>
</dbReference>
<evidence type="ECO:0000256" key="1">
    <source>
        <dbReference type="ARBA" id="ARBA00022490"/>
    </source>
</evidence>
<comment type="function">
    <text evidence="9">An RNase that has 5'-3' exonuclease and possibly endonuclease activity. Involved in maturation of rRNA and in some organisms also mRNA maturation and/or decay.</text>
</comment>
<evidence type="ECO:0000256" key="4">
    <source>
        <dbReference type="ARBA" id="ARBA00022759"/>
    </source>
</evidence>
<keyword evidence="2 9" id="KW-0540">Nuclease</keyword>
<dbReference type="EC" id="3.1.-.-" evidence="9"/>
<dbReference type="CDD" id="cd07714">
    <property type="entry name" value="RNaseJ_MBL-fold"/>
    <property type="match status" value="1"/>
</dbReference>
<comment type="cofactor">
    <cofactor evidence="12">
        <name>Ca(2+)</name>
        <dbReference type="ChEBI" id="CHEBI:29108"/>
    </cofactor>
    <text evidence="12">Binds 1 Ca(2+) cation per subunit. Seen in 1 crystal structure, it is not clear if it is physiologically important.</text>
</comment>
<comment type="cofactor">
    <cofactor evidence="12">
        <name>Zn(2+)</name>
        <dbReference type="ChEBI" id="CHEBI:29105"/>
    </cofactor>
    <text evidence="12">Binds 2 Zn(2+) ions per subunit. It is not clear if Zn(2+) or Mg(2+) is physiologically important.</text>
</comment>
<dbReference type="InterPro" id="IPR055132">
    <property type="entry name" value="RNase_J_b_CASP"/>
</dbReference>
<evidence type="ECO:0000256" key="6">
    <source>
        <dbReference type="ARBA" id="ARBA00022833"/>
    </source>
</evidence>
<evidence type="ECO:0000259" key="13">
    <source>
        <dbReference type="SMART" id="SM00849"/>
    </source>
</evidence>
<proteinExistence type="inferred from homology"/>
<dbReference type="PANTHER" id="PTHR43694:SF1">
    <property type="entry name" value="RIBONUCLEASE J"/>
    <property type="match status" value="1"/>
</dbReference>
<feature type="binding site" evidence="12">
    <location>
        <position position="438"/>
    </location>
    <ligand>
        <name>Ca(2+)</name>
        <dbReference type="ChEBI" id="CHEBI:29108"/>
    </ligand>
</feature>
<dbReference type="GO" id="GO:0008270">
    <property type="term" value="F:zinc ion binding"/>
    <property type="evidence" value="ECO:0007669"/>
    <property type="project" value="InterPro"/>
</dbReference>
<dbReference type="HOGENOM" id="CLU_008727_3_1_11"/>
<feature type="binding site" evidence="12">
    <location>
        <position position="159"/>
    </location>
    <ligand>
        <name>Zn(2+)</name>
        <dbReference type="ChEBI" id="CHEBI:29105"/>
        <label>1</label>
        <note>catalytic</note>
    </ligand>
</feature>
<evidence type="ECO:0000313" key="14">
    <source>
        <dbReference type="EMBL" id="AAO44712.1"/>
    </source>
</evidence>
<evidence type="ECO:0000256" key="5">
    <source>
        <dbReference type="ARBA" id="ARBA00022801"/>
    </source>
</evidence>
<dbReference type="InterPro" id="IPR011108">
    <property type="entry name" value="RMMBL"/>
</dbReference>
<feature type="binding site" evidence="12">
    <location>
        <position position="45"/>
    </location>
    <ligand>
        <name>Ca(2+)</name>
        <dbReference type="ChEBI" id="CHEBI:29108"/>
    </ligand>
</feature>
<keyword evidence="15" id="KW-1185">Reference proteome</keyword>
<name>Q83FT6_TROWT</name>
<comment type="subcellular location">
    <subcellularLocation>
        <location evidence="9">Cytoplasm</location>
    </subcellularLocation>
</comment>
<feature type="binding site" evidence="12">
    <location>
        <position position="47"/>
    </location>
    <ligand>
        <name>Ca(2+)</name>
        <dbReference type="ChEBI" id="CHEBI:29108"/>
    </ligand>
</feature>
<dbReference type="InterPro" id="IPR036866">
    <property type="entry name" value="RibonucZ/Hydroxyglut_hydro"/>
</dbReference>
<dbReference type="PIRSF" id="PIRSF004803">
    <property type="entry name" value="RnjA"/>
    <property type="match status" value="1"/>
</dbReference>
<dbReference type="GO" id="GO:0006364">
    <property type="term" value="P:rRNA processing"/>
    <property type="evidence" value="ECO:0007669"/>
    <property type="project" value="UniProtKB-UniRule"/>
</dbReference>
<keyword evidence="12" id="KW-0106">Calcium</keyword>
<dbReference type="InterPro" id="IPR030854">
    <property type="entry name" value="RNase_J_bac"/>
</dbReference>
<evidence type="ECO:0000256" key="3">
    <source>
        <dbReference type="ARBA" id="ARBA00022723"/>
    </source>
</evidence>
<sequence>MSSVLRLMPLGGLGEVGRNMTVFELDGRILLVDCGVLFPDLQQPGVDLILPDFAPIRDRLDKVEALVLTHGHEDHIGAVPYLLRLRSDIPLIGSPLTLAFVEEKCKEQRLSPNLRRVAPLDRLKVGDFDLEFVSVNHSIPDAMAVFIRTSAGNIFHTGDFKLDQWPLDSRLTDLPSFARFGAEGVDLFMCDSTNADIAGYIPYERDIGPVLDSLIAKTEGRAIVACFSSHVARVQQVLNAAAANNRQVALLGRSMIRNMSIAAQLGFLQVPDGVLIDAAIAETLPYDRVVYVCTGSQGEPLAVLSRMADGTFQIVPGPGDRVIFASSLIPGNESSVYKLMDKLYDLGAEVSHKGNAFVHVSGHCASGELLYCYNILKPKFAMPIHGERRHLVANKRVAEKSGMSSDSVILASNGTVVQLDDSGARVVDQVDIELVYVDGNNIVTDRELKDRLALSEDGFISITVVVNKDSGEIVSTPHIYTRGFAEGYEVFEDVVNEVVSELKHAIGSGVLDEHDLTRIVRRVVGSWAGRKIRRHPVIVPLVVTV</sequence>
<protein>
    <recommendedName>
        <fullName evidence="9">Ribonuclease J</fullName>
        <shortName evidence="9">RNase J</shortName>
        <ecNumber evidence="9">3.1.-.-</ecNumber>
    </recommendedName>
</protein>
<keyword evidence="5 9" id="KW-0378">Hydrolase</keyword>
<dbReference type="InterPro" id="IPR042173">
    <property type="entry name" value="RNase_J_2"/>
</dbReference>
<dbReference type="GO" id="GO:0004521">
    <property type="term" value="F:RNA endonuclease activity"/>
    <property type="evidence" value="ECO:0007669"/>
    <property type="project" value="UniProtKB-UniRule"/>
</dbReference>
<dbReference type="AlphaFoldDB" id="Q83FT6"/>
<keyword evidence="8 9" id="KW-0694">RNA-binding</keyword>
<dbReference type="KEGG" id="twh:TWT_615"/>